<dbReference type="EMBL" id="JACHJO010000012">
    <property type="protein sequence ID" value="MBB6121814.1"/>
    <property type="molecule type" value="Genomic_DNA"/>
</dbReference>
<organism evidence="1 2">
    <name type="scientific">Nocardiopsis algeriensis</name>
    <dbReference type="NCBI Taxonomy" id="1478215"/>
    <lineage>
        <taxon>Bacteria</taxon>
        <taxon>Bacillati</taxon>
        <taxon>Actinomycetota</taxon>
        <taxon>Actinomycetes</taxon>
        <taxon>Streptosporangiales</taxon>
        <taxon>Nocardiopsidaceae</taxon>
        <taxon>Nocardiopsis</taxon>
    </lineage>
</organism>
<evidence type="ECO:0000313" key="2">
    <source>
        <dbReference type="Proteomes" id="UP000536604"/>
    </source>
</evidence>
<dbReference type="Proteomes" id="UP000536604">
    <property type="component" value="Unassembled WGS sequence"/>
</dbReference>
<proteinExistence type="predicted"/>
<comment type="caution">
    <text evidence="1">The sequence shown here is derived from an EMBL/GenBank/DDBJ whole genome shotgun (WGS) entry which is preliminary data.</text>
</comment>
<dbReference type="AlphaFoldDB" id="A0A841IU41"/>
<name>A0A841IU41_9ACTN</name>
<gene>
    <name evidence="1" type="ORF">FHS13_003793</name>
</gene>
<keyword evidence="2" id="KW-1185">Reference proteome</keyword>
<reference evidence="1 2" key="1">
    <citation type="submission" date="2020-08" db="EMBL/GenBank/DDBJ databases">
        <title>Genomic Encyclopedia of Type Strains, Phase III (KMG-III): the genomes of soil and plant-associated and newly described type strains.</title>
        <authorList>
            <person name="Whitman W."/>
        </authorList>
    </citation>
    <scope>NUCLEOTIDE SEQUENCE [LARGE SCALE GENOMIC DNA]</scope>
    <source>
        <strain evidence="1 2">CECT 8712</strain>
    </source>
</reference>
<protein>
    <submittedName>
        <fullName evidence="1">Uncharacterized protein</fullName>
    </submittedName>
</protein>
<accession>A0A841IU41</accession>
<dbReference type="RefSeq" id="WP_184293263.1">
    <property type="nucleotide sequence ID" value="NZ_JACHJO010000012.1"/>
</dbReference>
<sequence>MKRVCDIRQVPDLEALRVWARSHGARVRYLGPTLERHPVYAATRGHVTRVAVVPERDPHLCPLVWVSPLENLKEER</sequence>
<evidence type="ECO:0000313" key="1">
    <source>
        <dbReference type="EMBL" id="MBB6121814.1"/>
    </source>
</evidence>